<proteinExistence type="predicted"/>
<evidence type="ECO:0000313" key="1">
    <source>
        <dbReference type="EMBL" id="GLR64288.1"/>
    </source>
</evidence>
<gene>
    <name evidence="1" type="ORF">GCM10007878_17260</name>
</gene>
<name>A0ABQ5ZYX9_9GAMM</name>
<comment type="caution">
    <text evidence="1">The sequence shown here is derived from an EMBL/GenBank/DDBJ whole genome shotgun (WGS) entry which is preliminary data.</text>
</comment>
<dbReference type="EMBL" id="BSOR01000029">
    <property type="protein sequence ID" value="GLR64288.1"/>
    <property type="molecule type" value="Genomic_DNA"/>
</dbReference>
<organism evidence="1 2">
    <name type="scientific">Marinospirillum insulare</name>
    <dbReference type="NCBI Taxonomy" id="217169"/>
    <lineage>
        <taxon>Bacteria</taxon>
        <taxon>Pseudomonadati</taxon>
        <taxon>Pseudomonadota</taxon>
        <taxon>Gammaproteobacteria</taxon>
        <taxon>Oceanospirillales</taxon>
        <taxon>Oceanospirillaceae</taxon>
        <taxon>Marinospirillum</taxon>
    </lineage>
</organism>
<keyword evidence="2" id="KW-1185">Reference proteome</keyword>
<sequence length="110" mass="12386">MKNRLLLELEGLRKDINRTIINPLVPELALNDLEPIITMVACARANYVKALIDLAADVKDAAPSLEQAKELQDRRMVFEELVDAMNALETVIQREYMDVITKPKPNANQG</sequence>
<accession>A0ABQ5ZYX9</accession>
<dbReference type="RefSeq" id="WP_027851511.1">
    <property type="nucleotide sequence ID" value="NZ_BSOR01000029.1"/>
</dbReference>
<reference evidence="2" key="1">
    <citation type="journal article" date="2019" name="Int. J. Syst. Evol. Microbiol.">
        <title>The Global Catalogue of Microorganisms (GCM) 10K type strain sequencing project: providing services to taxonomists for standard genome sequencing and annotation.</title>
        <authorList>
            <consortium name="The Broad Institute Genomics Platform"/>
            <consortium name="The Broad Institute Genome Sequencing Center for Infectious Disease"/>
            <person name="Wu L."/>
            <person name="Ma J."/>
        </authorList>
    </citation>
    <scope>NUCLEOTIDE SEQUENCE [LARGE SCALE GENOMIC DNA]</scope>
    <source>
        <strain evidence="2">NBRC 100033</strain>
    </source>
</reference>
<protein>
    <submittedName>
        <fullName evidence="1">Uncharacterized protein</fullName>
    </submittedName>
</protein>
<dbReference type="Proteomes" id="UP001156682">
    <property type="component" value="Unassembled WGS sequence"/>
</dbReference>
<evidence type="ECO:0000313" key="2">
    <source>
        <dbReference type="Proteomes" id="UP001156682"/>
    </source>
</evidence>